<dbReference type="EMBL" id="JAMBOL010000020">
    <property type="protein sequence ID" value="MCM3715756.1"/>
    <property type="molecule type" value="Genomic_DNA"/>
</dbReference>
<proteinExistence type="predicted"/>
<reference evidence="1" key="1">
    <citation type="submission" date="2022-05" db="EMBL/GenBank/DDBJ databases">
        <title>Comparative Genomics of Spacecraft Associated Microbes.</title>
        <authorList>
            <person name="Tran M.T."/>
            <person name="Wright A."/>
            <person name="Seuylemezian A."/>
            <person name="Eisen J."/>
            <person name="Coil D."/>
        </authorList>
    </citation>
    <scope>NUCLEOTIDE SEQUENCE</scope>
    <source>
        <strain evidence="1">214.1.1</strain>
    </source>
</reference>
<organism evidence="1 2">
    <name type="scientific">Halalkalibacter oceani</name>
    <dbReference type="NCBI Taxonomy" id="1653776"/>
    <lineage>
        <taxon>Bacteria</taxon>
        <taxon>Bacillati</taxon>
        <taxon>Bacillota</taxon>
        <taxon>Bacilli</taxon>
        <taxon>Bacillales</taxon>
        <taxon>Bacillaceae</taxon>
        <taxon>Halalkalibacter</taxon>
    </lineage>
</organism>
<accession>A0A9X2DS86</accession>
<sequence>MISLAIGIAAAGYFIGEGLKNFHNPQAEGLLDSAEDEYELIREKDVHDFLNISKEDARSLTVEHPDIPHVVLNGTIYYPKHKLREWVMQLGES</sequence>
<keyword evidence="2" id="KW-1185">Reference proteome</keyword>
<comment type="caution">
    <text evidence="1">The sequence shown here is derived from an EMBL/GenBank/DDBJ whole genome shotgun (WGS) entry which is preliminary data.</text>
</comment>
<name>A0A9X2DS86_9BACI</name>
<keyword evidence="1" id="KW-0238">DNA-binding</keyword>
<evidence type="ECO:0000313" key="1">
    <source>
        <dbReference type="EMBL" id="MCM3715756.1"/>
    </source>
</evidence>
<protein>
    <submittedName>
        <fullName evidence="1">DNA-binding protein</fullName>
    </submittedName>
</protein>
<evidence type="ECO:0000313" key="2">
    <source>
        <dbReference type="Proteomes" id="UP001139179"/>
    </source>
</evidence>
<gene>
    <name evidence="1" type="ORF">M3202_16960</name>
</gene>
<dbReference type="RefSeq" id="WP_251224462.1">
    <property type="nucleotide sequence ID" value="NZ_JAMBOL010000020.1"/>
</dbReference>
<dbReference type="AlphaFoldDB" id="A0A9X2DS86"/>
<dbReference type="GO" id="GO:0003677">
    <property type="term" value="F:DNA binding"/>
    <property type="evidence" value="ECO:0007669"/>
    <property type="project" value="UniProtKB-KW"/>
</dbReference>
<dbReference type="Proteomes" id="UP001139179">
    <property type="component" value="Unassembled WGS sequence"/>
</dbReference>